<reference evidence="1" key="1">
    <citation type="submission" date="2016-05" db="EMBL/GenBank/DDBJ databases">
        <authorList>
            <person name="Lavstsen T."/>
            <person name="Jespersen J.S."/>
        </authorList>
    </citation>
    <scope>NUCLEOTIDE SEQUENCE</scope>
    <source>
        <tissue evidence="1">Brain</tissue>
    </source>
</reference>
<dbReference type="EMBL" id="HAEA01000695">
    <property type="protein sequence ID" value="SBQ29175.1"/>
    <property type="molecule type" value="Transcribed_RNA"/>
</dbReference>
<proteinExistence type="predicted"/>
<protein>
    <submittedName>
        <fullName evidence="1">Limbic system-associated membrane protein</fullName>
    </submittedName>
</protein>
<feature type="non-terminal residue" evidence="1">
    <location>
        <position position="1"/>
    </location>
</feature>
<dbReference type="AlphaFoldDB" id="A0A1A8D4K7"/>
<gene>
    <name evidence="1" type="primary">LSAMP</name>
</gene>
<accession>A0A1A8D4K7</accession>
<reference evidence="1" key="2">
    <citation type="submission" date="2016-06" db="EMBL/GenBank/DDBJ databases">
        <title>The genome of a short-lived fish provides insights into sex chromosome evolution and the genetic control of aging.</title>
        <authorList>
            <person name="Reichwald K."/>
            <person name="Felder M."/>
            <person name="Petzold A."/>
            <person name="Koch P."/>
            <person name="Groth M."/>
            <person name="Platzer M."/>
        </authorList>
    </citation>
    <scope>NUCLEOTIDE SEQUENCE</scope>
    <source>
        <tissue evidence="1">Brain</tissue>
    </source>
</reference>
<evidence type="ECO:0000313" key="1">
    <source>
        <dbReference type="EMBL" id="SBQ29175.1"/>
    </source>
</evidence>
<name>A0A1A8D4K7_NOTKA</name>
<sequence length="96" mass="11113">FFLSFFLSFFLFERYDSPFRKVRGKPLGLCAEKKVSAACNSGSTSLTLYTYLYKEVVKTRSYSLCVPSLKVTHRGTSEGFQIQWVSFLTLSTWRQQ</sequence>
<organism evidence="1">
    <name type="scientific">Nothobranchius kadleci</name>
    <name type="common">African annual killifish</name>
    <dbReference type="NCBI Taxonomy" id="1051664"/>
    <lineage>
        <taxon>Eukaryota</taxon>
        <taxon>Metazoa</taxon>
        <taxon>Chordata</taxon>
        <taxon>Craniata</taxon>
        <taxon>Vertebrata</taxon>
        <taxon>Euteleostomi</taxon>
        <taxon>Actinopterygii</taxon>
        <taxon>Neopterygii</taxon>
        <taxon>Teleostei</taxon>
        <taxon>Neoteleostei</taxon>
        <taxon>Acanthomorphata</taxon>
        <taxon>Ovalentaria</taxon>
        <taxon>Atherinomorphae</taxon>
        <taxon>Cyprinodontiformes</taxon>
        <taxon>Nothobranchiidae</taxon>
        <taxon>Nothobranchius</taxon>
    </lineage>
</organism>